<dbReference type="SUPFAM" id="SSF81383">
    <property type="entry name" value="F-box domain"/>
    <property type="match status" value="1"/>
</dbReference>
<evidence type="ECO:0000313" key="3">
    <source>
        <dbReference type="Proteomes" id="UP000030748"/>
    </source>
</evidence>
<dbReference type="InterPro" id="IPR053772">
    <property type="entry name" value="At1g61320/At1g61330-like"/>
</dbReference>
<dbReference type="Proteomes" id="UP000030748">
    <property type="component" value="Unassembled WGS sequence"/>
</dbReference>
<keyword evidence="3" id="KW-1185">Reference proteome</keyword>
<proteinExistence type="predicted"/>
<dbReference type="PANTHER" id="PTHR34145">
    <property type="entry name" value="OS02G0105600 PROTEIN"/>
    <property type="match status" value="1"/>
</dbReference>
<dbReference type="Gene3D" id="1.20.1280.50">
    <property type="match status" value="1"/>
</dbReference>
<dbReference type="InterPro" id="IPR053781">
    <property type="entry name" value="F-box_AtFBL13-like"/>
</dbReference>
<dbReference type="AlphaFoldDB" id="A0A022QLB2"/>
<evidence type="ECO:0000259" key="1">
    <source>
        <dbReference type="PROSITE" id="PS50181"/>
    </source>
</evidence>
<gene>
    <name evidence="2" type="ORF">MIMGU_mgv1a020644mg</name>
</gene>
<dbReference type="CDD" id="cd22160">
    <property type="entry name" value="F-box_AtFBL13-like"/>
    <property type="match status" value="1"/>
</dbReference>
<reference evidence="2 3" key="1">
    <citation type="journal article" date="2013" name="Proc. Natl. Acad. Sci. U.S.A.">
        <title>Fine-scale variation in meiotic recombination in Mimulus inferred from population shotgun sequencing.</title>
        <authorList>
            <person name="Hellsten U."/>
            <person name="Wright K.M."/>
            <person name="Jenkins J."/>
            <person name="Shu S."/>
            <person name="Yuan Y."/>
            <person name="Wessler S.R."/>
            <person name="Schmutz J."/>
            <person name="Willis J.H."/>
            <person name="Rokhsar D.S."/>
        </authorList>
    </citation>
    <scope>NUCLEOTIDE SEQUENCE [LARGE SCALE GENOMIC DNA]</scope>
    <source>
        <strain evidence="3">cv. DUN x IM62</strain>
    </source>
</reference>
<dbReference type="eggNOG" id="ENOG502R7JR">
    <property type="taxonomic scope" value="Eukaryota"/>
</dbReference>
<organism evidence="2 3">
    <name type="scientific">Erythranthe guttata</name>
    <name type="common">Yellow monkey flower</name>
    <name type="synonym">Mimulus guttatus</name>
    <dbReference type="NCBI Taxonomy" id="4155"/>
    <lineage>
        <taxon>Eukaryota</taxon>
        <taxon>Viridiplantae</taxon>
        <taxon>Streptophyta</taxon>
        <taxon>Embryophyta</taxon>
        <taxon>Tracheophyta</taxon>
        <taxon>Spermatophyta</taxon>
        <taxon>Magnoliopsida</taxon>
        <taxon>eudicotyledons</taxon>
        <taxon>Gunneridae</taxon>
        <taxon>Pentapetalae</taxon>
        <taxon>asterids</taxon>
        <taxon>lamiids</taxon>
        <taxon>Lamiales</taxon>
        <taxon>Phrymaceae</taxon>
        <taxon>Erythranthe</taxon>
    </lineage>
</organism>
<dbReference type="Pfam" id="PF00646">
    <property type="entry name" value="F-box"/>
    <property type="match status" value="1"/>
</dbReference>
<name>A0A022QLB2_ERYGU</name>
<feature type="domain" description="F-box" evidence="1">
    <location>
        <begin position="1"/>
        <end position="49"/>
    </location>
</feature>
<accession>A0A022QLB2</accession>
<dbReference type="PANTHER" id="PTHR34145:SF28">
    <property type="entry name" value="F-BOX DOMAIN-CONTAINING PROTEIN"/>
    <property type="match status" value="1"/>
</dbReference>
<dbReference type="InterPro" id="IPR036047">
    <property type="entry name" value="F-box-like_dom_sf"/>
</dbReference>
<evidence type="ECO:0000313" key="2">
    <source>
        <dbReference type="EMBL" id="EYU27275.1"/>
    </source>
</evidence>
<dbReference type="PROSITE" id="PS50181">
    <property type="entry name" value="FBOX"/>
    <property type="match status" value="1"/>
</dbReference>
<protein>
    <recommendedName>
        <fullName evidence="1">F-box domain-containing protein</fullName>
    </recommendedName>
</protein>
<sequence>MDRISELPEDILQRILYFLPQSAAVRTSVLSKSWRHIWCTRSNLSFSQLNSKVNEQEFLTVVDKTLRRYCDQRLCIDEILLCMFSCHELVSLLDKWIPLLATIGVKEFCLFILSKDHFGSAKLHFGQSSPENIPFVRLRVLRLSDVLIKNEISDKILSSCPLLTTVCFHECQGLKTLKFDKKLHKYLTQFAFVKHTAHTVEECSIEIDAPALEIIDVYGSKIRFHGHNSNLKSLSLLNVEICSNSLAAEQSQILHIDAPNITSFEYLGVVIPSISFAPTSGRSNLELYMRDDDVDDAQSWLLRLSKLLHALRKSEIHLDIAQLSRNYVHIQEDIIINGGNNEPVVVEHLQFSIGNLYSFPSVLNGLFCICRPRNITPSWFSHESNSNKETELKKLGQFFRNIEKMRESGNQEIWRDLKDLTLEGFDESRQQWQVLQVTRLSESPLPDFDRFRVRLQWSDRIQDCDSTSRILES</sequence>
<dbReference type="EMBL" id="KI631457">
    <property type="protein sequence ID" value="EYU27275.1"/>
    <property type="molecule type" value="Genomic_DNA"/>
</dbReference>
<dbReference type="InterPro" id="IPR001810">
    <property type="entry name" value="F-box_dom"/>
</dbReference>